<dbReference type="Pfam" id="PF22626">
    <property type="entry name" value="LysX_preATP_grasp"/>
    <property type="match status" value="1"/>
</dbReference>
<evidence type="ECO:0000256" key="6">
    <source>
        <dbReference type="ARBA" id="ARBA00022741"/>
    </source>
</evidence>
<comment type="similarity">
    <text evidence="2">Belongs to the RimK family. LysX subfamily.</text>
</comment>
<evidence type="ECO:0000313" key="13">
    <source>
        <dbReference type="Proteomes" id="UP000608579"/>
    </source>
</evidence>
<dbReference type="InterPro" id="IPR016185">
    <property type="entry name" value="PreATP-grasp_dom_sf"/>
</dbReference>
<evidence type="ECO:0000256" key="8">
    <source>
        <dbReference type="ARBA" id="ARBA00022842"/>
    </source>
</evidence>
<keyword evidence="8" id="KW-0460">Magnesium</keyword>
<comment type="pathway">
    <text evidence="9">Amino-acid biosynthesis.</text>
</comment>
<dbReference type="AlphaFoldDB" id="A0A833EBU7"/>
<keyword evidence="4" id="KW-0028">Amino-acid biosynthesis</keyword>
<feature type="domain" description="ATP-grasp" evidence="11">
    <location>
        <begin position="93"/>
        <end position="279"/>
    </location>
</feature>
<evidence type="ECO:0000256" key="7">
    <source>
        <dbReference type="ARBA" id="ARBA00022840"/>
    </source>
</evidence>
<dbReference type="NCBIfam" id="TIGR00768">
    <property type="entry name" value="rimK_fam"/>
    <property type="match status" value="1"/>
</dbReference>
<comment type="caution">
    <text evidence="12">The sequence shown here is derived from an EMBL/GenBank/DDBJ whole genome shotgun (WGS) entry which is preliminary data.</text>
</comment>
<dbReference type="Proteomes" id="UP000608579">
    <property type="component" value="Unassembled WGS sequence"/>
</dbReference>
<evidence type="ECO:0000256" key="1">
    <source>
        <dbReference type="ARBA" id="ARBA00001946"/>
    </source>
</evidence>
<gene>
    <name evidence="12" type="primary">lysX</name>
    <name evidence="12" type="ORF">EYH45_03670</name>
</gene>
<dbReference type="EMBL" id="DQVM01000071">
    <property type="protein sequence ID" value="HIQ29644.1"/>
    <property type="molecule type" value="Genomic_DNA"/>
</dbReference>
<dbReference type="GO" id="GO:0043774">
    <property type="term" value="F:coenzyme F420-2 alpha-glutamyl ligase activity"/>
    <property type="evidence" value="ECO:0007669"/>
    <property type="project" value="TreeGrafter"/>
</dbReference>
<evidence type="ECO:0000256" key="4">
    <source>
        <dbReference type="ARBA" id="ARBA00022605"/>
    </source>
</evidence>
<dbReference type="PANTHER" id="PTHR21621:SF2">
    <property type="entry name" value="COENZYME GAMMA-F420-2:ALPHA-L-GLUTAMATE LIGASE"/>
    <property type="match status" value="1"/>
</dbReference>
<evidence type="ECO:0000256" key="10">
    <source>
        <dbReference type="PROSITE-ProRule" id="PRU00409"/>
    </source>
</evidence>
<dbReference type="FunFam" id="3.30.1490.20:FF:000025">
    <property type="entry name" value="Alpha-aminoadipate--LysW ligase LysX protein"/>
    <property type="match status" value="1"/>
</dbReference>
<dbReference type="GO" id="GO:0009085">
    <property type="term" value="P:lysine biosynthetic process"/>
    <property type="evidence" value="ECO:0007669"/>
    <property type="project" value="InterPro"/>
</dbReference>
<evidence type="ECO:0000256" key="9">
    <source>
        <dbReference type="ARBA" id="ARBA00029440"/>
    </source>
</evidence>
<dbReference type="NCBIfam" id="TIGR02144">
    <property type="entry name" value="LysX_arch"/>
    <property type="match status" value="1"/>
</dbReference>
<dbReference type="GO" id="GO:0046872">
    <property type="term" value="F:metal ion binding"/>
    <property type="evidence" value="ECO:0007669"/>
    <property type="project" value="UniProtKB-KW"/>
</dbReference>
<keyword evidence="6 10" id="KW-0547">Nucleotide-binding</keyword>
<keyword evidence="3" id="KW-0436">Ligase</keyword>
<dbReference type="Gene3D" id="3.30.1490.20">
    <property type="entry name" value="ATP-grasp fold, A domain"/>
    <property type="match status" value="1"/>
</dbReference>
<keyword evidence="7 10" id="KW-0067">ATP-binding</keyword>
<dbReference type="InterPro" id="IPR011870">
    <property type="entry name" value="LysX_arch"/>
</dbReference>
<dbReference type="InterPro" id="IPR054562">
    <property type="entry name" value="LysX/ArgX_preATP_grasp"/>
</dbReference>
<evidence type="ECO:0000256" key="2">
    <source>
        <dbReference type="ARBA" id="ARBA00006239"/>
    </source>
</evidence>
<dbReference type="InterPro" id="IPR011761">
    <property type="entry name" value="ATP-grasp"/>
</dbReference>
<comment type="cofactor">
    <cofactor evidence="1">
        <name>Mg(2+)</name>
        <dbReference type="ChEBI" id="CHEBI:18420"/>
    </cofactor>
</comment>
<keyword evidence="5" id="KW-0479">Metal-binding</keyword>
<dbReference type="Gene3D" id="3.30.470.20">
    <property type="entry name" value="ATP-grasp fold, B domain"/>
    <property type="match status" value="1"/>
</dbReference>
<dbReference type="InterPro" id="IPR004666">
    <property type="entry name" value="Rp_bS6_RimK/Lys_biosynth_LsyX"/>
</dbReference>
<dbReference type="GO" id="GO:0005524">
    <property type="term" value="F:ATP binding"/>
    <property type="evidence" value="ECO:0007669"/>
    <property type="project" value="UniProtKB-UniRule"/>
</dbReference>
<protein>
    <submittedName>
        <fullName evidence="12">Lysine biosynthesis protein LysX</fullName>
    </submittedName>
</protein>
<dbReference type="InterPro" id="IPR013651">
    <property type="entry name" value="ATP-grasp_RimK-type"/>
</dbReference>
<dbReference type="Pfam" id="PF08443">
    <property type="entry name" value="RimK"/>
    <property type="match status" value="1"/>
</dbReference>
<evidence type="ECO:0000256" key="5">
    <source>
        <dbReference type="ARBA" id="ARBA00022723"/>
    </source>
</evidence>
<reference evidence="12" key="1">
    <citation type="journal article" date="2020" name="ISME J.">
        <title>Gammaproteobacteria mediating utilization of methyl-, sulfur- and petroleum organic compounds in deep ocean hydrothermal plumes.</title>
        <authorList>
            <person name="Zhou Z."/>
            <person name="Liu Y."/>
            <person name="Pan J."/>
            <person name="Cron B.R."/>
            <person name="Toner B.M."/>
            <person name="Anantharaman K."/>
            <person name="Breier J.A."/>
            <person name="Dick G.J."/>
            <person name="Li M."/>
        </authorList>
    </citation>
    <scope>NUCLEOTIDE SEQUENCE</scope>
    <source>
        <strain evidence="12">SZUA-1515</strain>
    </source>
</reference>
<dbReference type="FunFam" id="3.30.470.20:FF:000058">
    <property type="entry name" value="Alpha-aminoadipate--LysW ligase LysX protein"/>
    <property type="match status" value="1"/>
</dbReference>
<dbReference type="Gene3D" id="3.40.50.20">
    <property type="match status" value="1"/>
</dbReference>
<evidence type="ECO:0000313" key="12">
    <source>
        <dbReference type="EMBL" id="HIQ29644.1"/>
    </source>
</evidence>
<accession>A0A833EBU7</accession>
<dbReference type="PANTHER" id="PTHR21621">
    <property type="entry name" value="RIBOSOMAL PROTEIN S6 MODIFICATION PROTEIN"/>
    <property type="match status" value="1"/>
</dbReference>
<proteinExistence type="inferred from homology"/>
<sequence>MGNGVKIEIIYDNPRLEEKLLLKAARISGVDVLLTNVKQHPLRFEPPDVDVSLVRCVSMYNAVHSAAVREGAGVRAVNSSQSKLNAGDKILTLSHMKRRGIPTPRTAVGLDSESAHKALEYIGLPAVDKPPIGSWGRLIALIKDLSSFNTIIEHRDMIANKLMKTHVIQEYIDIPNRDIRTLVVGDEVLAAMFRYRRDGDWRTNVARGGVPVMAYLNEELKEISLKAAEAIGGEILSVDVFEMGDGTYLVNEINGCPEFKGFIQATGVDVASKIINYLLKTARG</sequence>
<dbReference type="InterPro" id="IPR013815">
    <property type="entry name" value="ATP_grasp_subdomain_1"/>
</dbReference>
<dbReference type="SUPFAM" id="SSF52440">
    <property type="entry name" value="PreATP-grasp domain"/>
    <property type="match status" value="1"/>
</dbReference>
<evidence type="ECO:0000256" key="3">
    <source>
        <dbReference type="ARBA" id="ARBA00022598"/>
    </source>
</evidence>
<organism evidence="12 13">
    <name type="scientific">Caldiarchaeum subterraneum</name>
    <dbReference type="NCBI Taxonomy" id="311458"/>
    <lineage>
        <taxon>Archaea</taxon>
        <taxon>Nitrososphaerota</taxon>
        <taxon>Candidatus Caldarchaeales</taxon>
        <taxon>Candidatus Caldarchaeaceae</taxon>
        <taxon>Candidatus Caldarchaeum</taxon>
    </lineage>
</organism>
<evidence type="ECO:0000259" key="11">
    <source>
        <dbReference type="PROSITE" id="PS50975"/>
    </source>
</evidence>
<dbReference type="SUPFAM" id="SSF56059">
    <property type="entry name" value="Glutathione synthetase ATP-binding domain-like"/>
    <property type="match status" value="1"/>
</dbReference>
<dbReference type="PROSITE" id="PS50975">
    <property type="entry name" value="ATP_GRASP"/>
    <property type="match status" value="1"/>
</dbReference>
<name>A0A833EBU7_CALS0</name>
<dbReference type="GO" id="GO:0005737">
    <property type="term" value="C:cytoplasm"/>
    <property type="evidence" value="ECO:0007669"/>
    <property type="project" value="TreeGrafter"/>
</dbReference>